<dbReference type="GO" id="GO:0009117">
    <property type="term" value="P:nucleotide metabolic process"/>
    <property type="evidence" value="ECO:0007669"/>
    <property type="project" value="UniProtKB-KW"/>
</dbReference>
<accession>A0A9D2MXL4</accession>
<evidence type="ECO:0000313" key="4">
    <source>
        <dbReference type="EMBL" id="HJB98150.1"/>
    </source>
</evidence>
<comment type="caution">
    <text evidence="3">Lacks conserved residue(s) required for the propagation of feature annotation.</text>
</comment>
<comment type="cofactor">
    <cofactor evidence="1 3">
        <name>a divalent metal cation</name>
        <dbReference type="ChEBI" id="CHEBI:60240"/>
    </cofactor>
</comment>
<sequence>MALKIDRELVLASSSPSRKMLLEQAGVSFEVVVSGVDETVPASLSPAQTVELLAERKGKAVLPLRPDKPIIAADSVVSIDGLILGKPKDDQEAKATLRRLSGRTHQIFTGVCLLANGREEVFHQSTKVTFYPLTEEEIADYVALGESQGRAGAYGIEGIGVVLVQSIEGDYSNIVGLPVAETLRRLRKLLQA</sequence>
<dbReference type="NCBIfam" id="TIGR00172">
    <property type="entry name" value="maf"/>
    <property type="match status" value="1"/>
</dbReference>
<evidence type="ECO:0000256" key="1">
    <source>
        <dbReference type="ARBA" id="ARBA00001968"/>
    </source>
</evidence>
<dbReference type="SUPFAM" id="SSF52972">
    <property type="entry name" value="ITPase-like"/>
    <property type="match status" value="1"/>
</dbReference>
<evidence type="ECO:0000256" key="3">
    <source>
        <dbReference type="HAMAP-Rule" id="MF_00528"/>
    </source>
</evidence>
<dbReference type="Gene3D" id="3.90.950.10">
    <property type="match status" value="1"/>
</dbReference>
<name>A0A9D2MXL4_9FIRM</name>
<dbReference type="GO" id="GO:0005737">
    <property type="term" value="C:cytoplasm"/>
    <property type="evidence" value="ECO:0007669"/>
    <property type="project" value="UniProtKB-SubCell"/>
</dbReference>
<dbReference type="AlphaFoldDB" id="A0A9D2MXL4"/>
<proteinExistence type="inferred from homology"/>
<feature type="active site" description="Proton acceptor" evidence="3">
    <location>
        <position position="74"/>
    </location>
</feature>
<gene>
    <name evidence="4" type="primary">maf</name>
    <name evidence="4" type="ORF">H9710_06175</name>
</gene>
<dbReference type="Proteomes" id="UP000826793">
    <property type="component" value="Unassembled WGS sequence"/>
</dbReference>
<protein>
    <recommendedName>
        <fullName evidence="3">Nucleoside triphosphate pyrophosphatase</fullName>
        <ecNumber evidence="3">3.6.1.9</ecNumber>
    </recommendedName>
    <alternativeName>
        <fullName evidence="3">Nucleotide pyrophosphatase</fullName>
        <shortName evidence="3">Nucleotide PPase</shortName>
    </alternativeName>
</protein>
<dbReference type="InterPro" id="IPR003697">
    <property type="entry name" value="Maf-like"/>
</dbReference>
<dbReference type="Pfam" id="PF02545">
    <property type="entry name" value="Maf"/>
    <property type="match status" value="1"/>
</dbReference>
<keyword evidence="2 3" id="KW-0378">Hydrolase</keyword>
<dbReference type="EC" id="3.6.1.9" evidence="3"/>
<comment type="subcellular location">
    <subcellularLocation>
        <location evidence="3">Cytoplasm</location>
    </subcellularLocation>
</comment>
<dbReference type="GO" id="GO:0047429">
    <property type="term" value="F:nucleoside triphosphate diphosphatase activity"/>
    <property type="evidence" value="ECO:0007669"/>
    <property type="project" value="UniProtKB-EC"/>
</dbReference>
<dbReference type="PANTHER" id="PTHR43213">
    <property type="entry name" value="BIFUNCTIONAL DTTP/UTP PYROPHOSPHATASE/METHYLTRANSFERASE PROTEIN-RELATED"/>
    <property type="match status" value="1"/>
</dbReference>
<comment type="function">
    <text evidence="3">Nucleoside triphosphate pyrophosphatase. May have a dual role in cell division arrest and in preventing the incorporation of modified nucleotides into cellular nucleic acids.</text>
</comment>
<comment type="caution">
    <text evidence="4">The sequence shown here is derived from an EMBL/GenBank/DDBJ whole genome shotgun (WGS) entry which is preliminary data.</text>
</comment>
<dbReference type="PANTHER" id="PTHR43213:SF5">
    <property type="entry name" value="BIFUNCTIONAL DTTP_UTP PYROPHOSPHATASE_METHYLTRANSFERASE PROTEIN-RELATED"/>
    <property type="match status" value="1"/>
</dbReference>
<dbReference type="EMBL" id="DWXG01000049">
    <property type="protein sequence ID" value="HJB98150.1"/>
    <property type="molecule type" value="Genomic_DNA"/>
</dbReference>
<dbReference type="PIRSF" id="PIRSF006305">
    <property type="entry name" value="Maf"/>
    <property type="match status" value="1"/>
</dbReference>
<dbReference type="HAMAP" id="MF_00528">
    <property type="entry name" value="Maf"/>
    <property type="match status" value="1"/>
</dbReference>
<evidence type="ECO:0000313" key="5">
    <source>
        <dbReference type="Proteomes" id="UP000826793"/>
    </source>
</evidence>
<organism evidence="4 5">
    <name type="scientific">Candidatus Acutalibacter pullicola</name>
    <dbReference type="NCBI Taxonomy" id="2838417"/>
    <lineage>
        <taxon>Bacteria</taxon>
        <taxon>Bacillati</taxon>
        <taxon>Bacillota</taxon>
        <taxon>Clostridia</taxon>
        <taxon>Eubacteriales</taxon>
        <taxon>Acutalibacteraceae</taxon>
        <taxon>Acutalibacter</taxon>
    </lineage>
</organism>
<dbReference type="CDD" id="cd00555">
    <property type="entry name" value="Maf"/>
    <property type="match status" value="1"/>
</dbReference>
<reference evidence="4" key="2">
    <citation type="submission" date="2021-04" db="EMBL/GenBank/DDBJ databases">
        <authorList>
            <person name="Gilroy R."/>
        </authorList>
    </citation>
    <scope>NUCLEOTIDE SEQUENCE</scope>
    <source>
        <strain evidence="4">CHK185-1770</strain>
    </source>
</reference>
<comment type="catalytic activity">
    <reaction evidence="3">
        <text>a ribonucleoside 5'-triphosphate + H2O = a ribonucleoside 5'-phosphate + diphosphate + H(+)</text>
        <dbReference type="Rhea" id="RHEA:23996"/>
        <dbReference type="ChEBI" id="CHEBI:15377"/>
        <dbReference type="ChEBI" id="CHEBI:15378"/>
        <dbReference type="ChEBI" id="CHEBI:33019"/>
        <dbReference type="ChEBI" id="CHEBI:58043"/>
        <dbReference type="ChEBI" id="CHEBI:61557"/>
        <dbReference type="EC" id="3.6.1.9"/>
    </reaction>
</comment>
<evidence type="ECO:0000256" key="2">
    <source>
        <dbReference type="ARBA" id="ARBA00022801"/>
    </source>
</evidence>
<comment type="catalytic activity">
    <reaction evidence="3">
        <text>a 2'-deoxyribonucleoside 5'-triphosphate + H2O = a 2'-deoxyribonucleoside 5'-phosphate + diphosphate + H(+)</text>
        <dbReference type="Rhea" id="RHEA:44644"/>
        <dbReference type="ChEBI" id="CHEBI:15377"/>
        <dbReference type="ChEBI" id="CHEBI:15378"/>
        <dbReference type="ChEBI" id="CHEBI:33019"/>
        <dbReference type="ChEBI" id="CHEBI:61560"/>
        <dbReference type="ChEBI" id="CHEBI:65317"/>
        <dbReference type="EC" id="3.6.1.9"/>
    </reaction>
</comment>
<keyword evidence="3" id="KW-0963">Cytoplasm</keyword>
<reference evidence="4" key="1">
    <citation type="journal article" date="2021" name="PeerJ">
        <title>Extensive microbial diversity within the chicken gut microbiome revealed by metagenomics and culture.</title>
        <authorList>
            <person name="Gilroy R."/>
            <person name="Ravi A."/>
            <person name="Getino M."/>
            <person name="Pursley I."/>
            <person name="Horton D.L."/>
            <person name="Alikhan N.F."/>
            <person name="Baker D."/>
            <person name="Gharbi K."/>
            <person name="Hall N."/>
            <person name="Watson M."/>
            <person name="Adriaenssens E.M."/>
            <person name="Foster-Nyarko E."/>
            <person name="Jarju S."/>
            <person name="Secka A."/>
            <person name="Antonio M."/>
            <person name="Oren A."/>
            <person name="Chaudhuri R.R."/>
            <person name="La Ragione R."/>
            <person name="Hildebrand F."/>
            <person name="Pallen M.J."/>
        </authorList>
    </citation>
    <scope>NUCLEOTIDE SEQUENCE</scope>
    <source>
        <strain evidence="4">CHK185-1770</strain>
    </source>
</reference>
<keyword evidence="3" id="KW-0546">Nucleotide metabolism</keyword>
<dbReference type="InterPro" id="IPR029001">
    <property type="entry name" value="ITPase-like_fam"/>
</dbReference>
<comment type="similarity">
    <text evidence="3">Belongs to the Maf family.</text>
</comment>